<dbReference type="OrthoDB" id="2570873at2759"/>
<gene>
    <name evidence="1" type="ORF">L203_100348</name>
</gene>
<dbReference type="EMBL" id="CP143784">
    <property type="protein sequence ID" value="WVN85203.1"/>
    <property type="molecule type" value="Genomic_DNA"/>
</dbReference>
<reference evidence="1" key="2">
    <citation type="journal article" date="2022" name="Elife">
        <title>Obligate sexual reproduction of a homothallic fungus closely related to the Cryptococcus pathogenic species complex.</title>
        <authorList>
            <person name="Passer A.R."/>
            <person name="Clancey S.A."/>
            <person name="Shea T."/>
            <person name="David-Palma M."/>
            <person name="Averette A.F."/>
            <person name="Boekhout T."/>
            <person name="Porcel B.M."/>
            <person name="Nowrousian M."/>
            <person name="Cuomo C.A."/>
            <person name="Sun S."/>
            <person name="Heitman J."/>
            <person name="Coelho M.A."/>
        </authorList>
    </citation>
    <scope>NUCLEOTIDE SEQUENCE</scope>
    <source>
        <strain evidence="1">CBS 7841</strain>
    </source>
</reference>
<organism evidence="1 2">
    <name type="scientific">Cryptococcus depauperatus CBS 7841</name>
    <dbReference type="NCBI Taxonomy" id="1295531"/>
    <lineage>
        <taxon>Eukaryota</taxon>
        <taxon>Fungi</taxon>
        <taxon>Dikarya</taxon>
        <taxon>Basidiomycota</taxon>
        <taxon>Agaricomycotina</taxon>
        <taxon>Tremellomycetes</taxon>
        <taxon>Tremellales</taxon>
        <taxon>Cryptococcaceae</taxon>
        <taxon>Cryptococcus</taxon>
    </lineage>
</organism>
<reference evidence="1" key="1">
    <citation type="submission" date="2016-06" db="EMBL/GenBank/DDBJ databases">
        <authorList>
            <person name="Cuomo C."/>
            <person name="Litvintseva A."/>
            <person name="Heitman J."/>
            <person name="Chen Y."/>
            <person name="Sun S."/>
            <person name="Springer D."/>
            <person name="Dromer F."/>
            <person name="Young S."/>
            <person name="Zeng Q."/>
            <person name="Chapman S."/>
            <person name="Gujja S."/>
            <person name="Saif S."/>
            <person name="Birren B."/>
        </authorList>
    </citation>
    <scope>NUCLEOTIDE SEQUENCE</scope>
    <source>
        <strain evidence="1">CBS 7841</strain>
    </source>
</reference>
<accession>A0A1E3HY47</accession>
<dbReference type="RefSeq" id="XP_066065904.1">
    <property type="nucleotide sequence ID" value="XM_066209807.1"/>
</dbReference>
<evidence type="ECO:0000313" key="1">
    <source>
        <dbReference type="EMBL" id="WVN85203.1"/>
    </source>
</evidence>
<dbReference type="AlphaFoldDB" id="A0A1E3HY47"/>
<sequence>MSANMIKKTFAGTGHLARQFNIHLGVQTRNYRSQRSSPTDWPWRTIPSSPNTILLEKTVYARPSETNPLLLTIISGLWGFFVFSWWMLPKPKKKEPTDEEKAKMAEKYERSTPIVQTGLTVAKYVSPNAQFILMGSVTVLLAGALVAANRIVTRLTIYQLRPMTGNGGAKTFLRLTTIGNQMTMGLKKPRELKIEDCDLYFPNSERATTVRLHLPNSRKPFDVFPYNLDFRQSKDDYKAPAQGIEWVLSMQRLQEIFGVVRRGKLSNRKKMPS</sequence>
<proteinExistence type="predicted"/>
<dbReference type="VEuPathDB" id="FungiDB:L203_05779"/>
<dbReference type="KEGG" id="cdep:91084564"/>
<evidence type="ECO:0000313" key="2">
    <source>
        <dbReference type="Proteomes" id="UP000094043"/>
    </source>
</evidence>
<protein>
    <submittedName>
        <fullName evidence="1">Uncharacterized protein</fullName>
    </submittedName>
</protein>
<reference evidence="1" key="3">
    <citation type="submission" date="2024-01" db="EMBL/GenBank/DDBJ databases">
        <authorList>
            <person name="Coelho M.A."/>
            <person name="David-Palma M."/>
            <person name="Shea T."/>
            <person name="Sun S."/>
            <person name="Cuomo C.A."/>
            <person name="Heitman J."/>
        </authorList>
    </citation>
    <scope>NUCLEOTIDE SEQUENCE</scope>
    <source>
        <strain evidence="1">CBS 7841</strain>
    </source>
</reference>
<name>A0A1E3HY47_9TREE</name>
<keyword evidence="2" id="KW-1185">Reference proteome</keyword>
<dbReference type="GeneID" id="91084564"/>
<dbReference type="Proteomes" id="UP000094043">
    <property type="component" value="Chromosome 1"/>
</dbReference>